<name>A0ACB6ZMB4_THEGA</name>
<evidence type="ECO:0000313" key="2">
    <source>
        <dbReference type="Proteomes" id="UP000886501"/>
    </source>
</evidence>
<protein>
    <submittedName>
        <fullName evidence="1">Uncharacterized protein</fullName>
    </submittedName>
</protein>
<dbReference type="Proteomes" id="UP000886501">
    <property type="component" value="Unassembled WGS sequence"/>
</dbReference>
<dbReference type="EMBL" id="MU117984">
    <property type="protein sequence ID" value="KAF9650546.1"/>
    <property type="molecule type" value="Genomic_DNA"/>
</dbReference>
<reference evidence="1" key="2">
    <citation type="journal article" date="2020" name="Nat. Commun.">
        <title>Large-scale genome sequencing of mycorrhizal fungi provides insights into the early evolution of symbiotic traits.</title>
        <authorList>
            <person name="Miyauchi S."/>
            <person name="Kiss E."/>
            <person name="Kuo A."/>
            <person name="Drula E."/>
            <person name="Kohler A."/>
            <person name="Sanchez-Garcia M."/>
            <person name="Morin E."/>
            <person name="Andreopoulos B."/>
            <person name="Barry K.W."/>
            <person name="Bonito G."/>
            <person name="Buee M."/>
            <person name="Carver A."/>
            <person name="Chen C."/>
            <person name="Cichocki N."/>
            <person name="Clum A."/>
            <person name="Culley D."/>
            <person name="Crous P.W."/>
            <person name="Fauchery L."/>
            <person name="Girlanda M."/>
            <person name="Hayes R.D."/>
            <person name="Keri Z."/>
            <person name="LaButti K."/>
            <person name="Lipzen A."/>
            <person name="Lombard V."/>
            <person name="Magnuson J."/>
            <person name="Maillard F."/>
            <person name="Murat C."/>
            <person name="Nolan M."/>
            <person name="Ohm R.A."/>
            <person name="Pangilinan J."/>
            <person name="Pereira M.F."/>
            <person name="Perotto S."/>
            <person name="Peter M."/>
            <person name="Pfister S."/>
            <person name="Riley R."/>
            <person name="Sitrit Y."/>
            <person name="Stielow J.B."/>
            <person name="Szollosi G."/>
            <person name="Zifcakova L."/>
            <person name="Stursova M."/>
            <person name="Spatafora J.W."/>
            <person name="Tedersoo L."/>
            <person name="Vaario L.M."/>
            <person name="Yamada A."/>
            <person name="Yan M."/>
            <person name="Wang P."/>
            <person name="Xu J."/>
            <person name="Bruns T."/>
            <person name="Baldrian P."/>
            <person name="Vilgalys R."/>
            <person name="Dunand C."/>
            <person name="Henrissat B."/>
            <person name="Grigoriev I.V."/>
            <person name="Hibbett D."/>
            <person name="Nagy L.G."/>
            <person name="Martin F.M."/>
        </authorList>
    </citation>
    <scope>NUCLEOTIDE SEQUENCE</scope>
    <source>
        <strain evidence="1">P2</strain>
    </source>
</reference>
<proteinExistence type="predicted"/>
<gene>
    <name evidence="1" type="ORF">BDM02DRAFT_3112100</name>
</gene>
<accession>A0ACB6ZMB4</accession>
<organism evidence="1 2">
    <name type="scientific">Thelephora ganbajun</name>
    <name type="common">Ganba fungus</name>
    <dbReference type="NCBI Taxonomy" id="370292"/>
    <lineage>
        <taxon>Eukaryota</taxon>
        <taxon>Fungi</taxon>
        <taxon>Dikarya</taxon>
        <taxon>Basidiomycota</taxon>
        <taxon>Agaricomycotina</taxon>
        <taxon>Agaricomycetes</taxon>
        <taxon>Thelephorales</taxon>
        <taxon>Thelephoraceae</taxon>
        <taxon>Thelephora</taxon>
    </lineage>
</organism>
<comment type="caution">
    <text evidence="1">The sequence shown here is derived from an EMBL/GenBank/DDBJ whole genome shotgun (WGS) entry which is preliminary data.</text>
</comment>
<keyword evidence="2" id="KW-1185">Reference proteome</keyword>
<reference evidence="1" key="1">
    <citation type="submission" date="2019-10" db="EMBL/GenBank/DDBJ databases">
        <authorList>
            <consortium name="DOE Joint Genome Institute"/>
            <person name="Kuo A."/>
            <person name="Miyauchi S."/>
            <person name="Kiss E."/>
            <person name="Drula E."/>
            <person name="Kohler A."/>
            <person name="Sanchez-Garcia M."/>
            <person name="Andreopoulos B."/>
            <person name="Barry K.W."/>
            <person name="Bonito G."/>
            <person name="Buee M."/>
            <person name="Carver A."/>
            <person name="Chen C."/>
            <person name="Cichocki N."/>
            <person name="Clum A."/>
            <person name="Culley D."/>
            <person name="Crous P.W."/>
            <person name="Fauchery L."/>
            <person name="Girlanda M."/>
            <person name="Hayes R."/>
            <person name="Keri Z."/>
            <person name="Labutti K."/>
            <person name="Lipzen A."/>
            <person name="Lombard V."/>
            <person name="Magnuson J."/>
            <person name="Maillard F."/>
            <person name="Morin E."/>
            <person name="Murat C."/>
            <person name="Nolan M."/>
            <person name="Ohm R."/>
            <person name="Pangilinan J."/>
            <person name="Pereira M."/>
            <person name="Perotto S."/>
            <person name="Peter M."/>
            <person name="Riley R."/>
            <person name="Sitrit Y."/>
            <person name="Stielow B."/>
            <person name="Szollosi G."/>
            <person name="Zifcakova L."/>
            <person name="Stursova M."/>
            <person name="Spatafora J.W."/>
            <person name="Tedersoo L."/>
            <person name="Vaario L.-M."/>
            <person name="Yamada A."/>
            <person name="Yan M."/>
            <person name="Wang P."/>
            <person name="Xu J."/>
            <person name="Bruns T."/>
            <person name="Baldrian P."/>
            <person name="Vilgalys R."/>
            <person name="Henrissat B."/>
            <person name="Grigoriev I.V."/>
            <person name="Hibbett D."/>
            <person name="Nagy L.G."/>
            <person name="Martin F.M."/>
        </authorList>
    </citation>
    <scope>NUCLEOTIDE SEQUENCE</scope>
    <source>
        <strain evidence="1">P2</strain>
    </source>
</reference>
<evidence type="ECO:0000313" key="1">
    <source>
        <dbReference type="EMBL" id="KAF9650546.1"/>
    </source>
</evidence>
<sequence>MSLNRILNHPQTPAPRSKVDDQSSSPVDSYYYAKPEVPEHKEHPHCPSSLHCLRDTDGRPPHTLPVILRCTILGSPNKKLTIREIYAAMENKYPWYKTAGNAWKQSVRHHLSLNLLFEREPRPVTDPGVGSYWTVNLDAPPGTKRPRKRGRKDANDELDPTPPPRKRGRPRKYPEQEPMVFDQPPMAMMLVPATDGYPPGCQLPTWSAREGSSTKTSAGEPSTYGGDDDEIVYSDMPVEDHRLSDGDYDDSEEEDPRDRQPPYLLRPVSSLSNPGRDSRTPRNQNVPSHDSPPRPASQQTQQPQPQHHHIRRPSSSSNGTSGYVDYDIRDNSDHRSIIERLQREVQSLRQQSADAVSVSVKMSDQLAEAHAEASRVRAALRSMENKYEESERRRKEAERIADQQQRLRQIAEASLQDRRRH</sequence>